<feature type="domain" description="Fluoroacetyl-CoA-specific thioesterase-like" evidence="1">
    <location>
        <begin position="15"/>
        <end position="121"/>
    </location>
</feature>
<name>A0ABT0MFL3_9GAMM</name>
<organism evidence="2 3">
    <name type="scientific">Luteimonas galliterrae</name>
    <dbReference type="NCBI Taxonomy" id="2940486"/>
    <lineage>
        <taxon>Bacteria</taxon>
        <taxon>Pseudomonadati</taxon>
        <taxon>Pseudomonadota</taxon>
        <taxon>Gammaproteobacteria</taxon>
        <taxon>Lysobacterales</taxon>
        <taxon>Lysobacteraceae</taxon>
        <taxon>Luteimonas</taxon>
    </lineage>
</organism>
<accession>A0ABT0MFL3</accession>
<dbReference type="InterPro" id="IPR029069">
    <property type="entry name" value="HotDog_dom_sf"/>
</dbReference>
<dbReference type="PANTHER" id="PTHR36934:SF1">
    <property type="entry name" value="THIOESTERASE DOMAIN-CONTAINING PROTEIN"/>
    <property type="match status" value="1"/>
</dbReference>
<proteinExistence type="predicted"/>
<dbReference type="Proteomes" id="UP001431217">
    <property type="component" value="Unassembled WGS sequence"/>
</dbReference>
<gene>
    <name evidence="2" type="ORF">M2650_01910</name>
</gene>
<dbReference type="SUPFAM" id="SSF54637">
    <property type="entry name" value="Thioesterase/thiol ester dehydrase-isomerase"/>
    <property type="match status" value="1"/>
</dbReference>
<dbReference type="EMBL" id="JAMBEP010000001">
    <property type="protein sequence ID" value="MCL1633403.1"/>
    <property type="molecule type" value="Genomic_DNA"/>
</dbReference>
<evidence type="ECO:0000313" key="3">
    <source>
        <dbReference type="Proteomes" id="UP001431217"/>
    </source>
</evidence>
<evidence type="ECO:0000259" key="1">
    <source>
        <dbReference type="Pfam" id="PF22636"/>
    </source>
</evidence>
<dbReference type="InterPro" id="IPR054485">
    <property type="entry name" value="FlK-like_dom"/>
</dbReference>
<sequence>MALPIGATGTATLTVTESDLASALAQRPSDGFPPVLATARMVALMELAASRVLHAELSEGELSVGVDMHIAHTAATPVGAEVIAEARFVGMAGKLYRFEVAARDAGGEIGRGTHQRAVVASARLLAGAERRCPLH</sequence>
<protein>
    <recommendedName>
        <fullName evidence="1">Fluoroacetyl-CoA-specific thioesterase-like domain-containing protein</fullName>
    </recommendedName>
</protein>
<dbReference type="Gene3D" id="3.10.129.10">
    <property type="entry name" value="Hotdog Thioesterase"/>
    <property type="match status" value="1"/>
</dbReference>
<dbReference type="PIRSF" id="PIRSF014972">
    <property type="entry name" value="FlK"/>
    <property type="match status" value="1"/>
</dbReference>
<keyword evidence="3" id="KW-1185">Reference proteome</keyword>
<evidence type="ECO:0000313" key="2">
    <source>
        <dbReference type="EMBL" id="MCL1633403.1"/>
    </source>
</evidence>
<reference evidence="2 3" key="1">
    <citation type="submission" date="2022-05" db="EMBL/GenBank/DDBJ databases">
        <title>Luteimonas sp. SX5, whole genome shotgun sequencing project.</title>
        <authorList>
            <person name="Zhao G."/>
            <person name="Shen L."/>
        </authorList>
    </citation>
    <scope>NUCLEOTIDE SEQUENCE [LARGE SCALE GENOMIC DNA]</scope>
    <source>
        <strain evidence="2 3">SX5</strain>
    </source>
</reference>
<dbReference type="RefSeq" id="WP_249470484.1">
    <property type="nucleotide sequence ID" value="NZ_JAMBEP010000001.1"/>
</dbReference>
<dbReference type="InterPro" id="IPR025540">
    <property type="entry name" value="FlK"/>
</dbReference>
<dbReference type="Pfam" id="PF22636">
    <property type="entry name" value="FlK"/>
    <property type="match status" value="1"/>
</dbReference>
<dbReference type="PANTHER" id="PTHR36934">
    <property type="entry name" value="BLR0278 PROTEIN"/>
    <property type="match status" value="1"/>
</dbReference>
<comment type="caution">
    <text evidence="2">The sequence shown here is derived from an EMBL/GenBank/DDBJ whole genome shotgun (WGS) entry which is preliminary data.</text>
</comment>